<sequence>MNKKTLPRKLPDFLHFFFWDTDAKKLDPSQKPLYVINRLLDKGNLEAVRWVRRNFPEELIVESVKKMRDFSPWTAVFWSRIYNIPREQIKCLQPHYLIMRKQHWPY</sequence>
<reference evidence="2 3" key="1">
    <citation type="journal article" date="2015" name="Nature">
        <title>rRNA introns, odd ribosomes, and small enigmatic genomes across a large radiation of phyla.</title>
        <authorList>
            <person name="Brown C.T."/>
            <person name="Hug L.A."/>
            <person name="Thomas B.C."/>
            <person name="Sharon I."/>
            <person name="Castelle C.J."/>
            <person name="Singh A."/>
            <person name="Wilkins M.J."/>
            <person name="Williams K.H."/>
            <person name="Banfield J.F."/>
        </authorList>
    </citation>
    <scope>NUCLEOTIDE SEQUENCE [LARGE SCALE GENOMIC DNA]</scope>
</reference>
<organism evidence="2 3">
    <name type="scientific">Candidatus Gottesmanbacteria bacterium GW2011_GWA2_43_14</name>
    <dbReference type="NCBI Taxonomy" id="1618443"/>
    <lineage>
        <taxon>Bacteria</taxon>
        <taxon>Candidatus Gottesmaniibacteriota</taxon>
    </lineage>
</organism>
<comment type="caution">
    <text evidence="2">The sequence shown here is derived from an EMBL/GenBank/DDBJ whole genome shotgun (WGS) entry which is preliminary data.</text>
</comment>
<dbReference type="EMBL" id="LCFP01000014">
    <property type="protein sequence ID" value="KKS95758.1"/>
    <property type="molecule type" value="Genomic_DNA"/>
</dbReference>
<accession>A0A0G1G9W8</accession>
<dbReference type="AlphaFoldDB" id="A0A0G1G9W8"/>
<evidence type="ECO:0000313" key="3">
    <source>
        <dbReference type="Proteomes" id="UP000034894"/>
    </source>
</evidence>
<name>A0A0G1G9W8_9BACT</name>
<evidence type="ECO:0000259" key="1">
    <source>
        <dbReference type="Pfam" id="PF21956"/>
    </source>
</evidence>
<proteinExistence type="predicted"/>
<feature type="domain" description="DUF6922" evidence="1">
    <location>
        <begin position="15"/>
        <end position="63"/>
    </location>
</feature>
<gene>
    <name evidence="2" type="ORF">UV73_C0014G0035</name>
</gene>
<dbReference type="STRING" id="1618443.UV73_C0014G0035"/>
<dbReference type="Proteomes" id="UP000034894">
    <property type="component" value="Unassembled WGS sequence"/>
</dbReference>
<evidence type="ECO:0000313" key="2">
    <source>
        <dbReference type="EMBL" id="KKS95758.1"/>
    </source>
</evidence>
<dbReference type="Pfam" id="PF21956">
    <property type="entry name" value="DUF6922"/>
    <property type="match status" value="1"/>
</dbReference>
<dbReference type="InterPro" id="IPR053830">
    <property type="entry name" value="DUF6922"/>
</dbReference>
<protein>
    <recommendedName>
        <fullName evidence="1">DUF6922 domain-containing protein</fullName>
    </recommendedName>
</protein>